<dbReference type="Pfam" id="PF05421">
    <property type="entry name" value="DUF751"/>
    <property type="match status" value="1"/>
</dbReference>
<evidence type="ECO:0000256" key="1">
    <source>
        <dbReference type="SAM" id="Phobius"/>
    </source>
</evidence>
<gene>
    <name evidence="2" type="ORF">CWATWH0003_1321</name>
</gene>
<dbReference type="RefSeq" id="WP_007308065.1">
    <property type="nucleotide sequence ID" value="NZ_AESD01000209.1"/>
</dbReference>
<evidence type="ECO:0000313" key="2">
    <source>
        <dbReference type="EMBL" id="EHJ13993.1"/>
    </source>
</evidence>
<dbReference type="PATRIC" id="fig|423471.3.peg.1222"/>
<protein>
    <submittedName>
        <fullName evidence="2">Expressed protein possibly involved in photorespiration</fullName>
    </submittedName>
</protein>
<accession>G5J1D5</accession>
<reference evidence="2 3" key="1">
    <citation type="journal article" date="2011" name="Front. Microbiol.">
        <title>Two Strains of Crocosphaera watsonii with Highly Conserved Genomes are Distinguished by Strain-Specific Features.</title>
        <authorList>
            <person name="Bench S.R."/>
            <person name="Ilikchyan I.N."/>
            <person name="Tripp H.J."/>
            <person name="Zehr J.P."/>
        </authorList>
    </citation>
    <scope>NUCLEOTIDE SEQUENCE [LARGE SCALE GENOMIC DNA]</scope>
    <source>
        <strain evidence="2 3">WH 0003</strain>
    </source>
</reference>
<dbReference type="AlphaFoldDB" id="G5J1D5"/>
<feature type="transmembrane region" description="Helical" evidence="1">
    <location>
        <begin position="12"/>
        <end position="30"/>
    </location>
</feature>
<dbReference type="GeneID" id="88765133"/>
<evidence type="ECO:0000313" key="3">
    <source>
        <dbReference type="Proteomes" id="UP000003477"/>
    </source>
</evidence>
<dbReference type="InterPro" id="IPR008470">
    <property type="entry name" value="Uncharacterised_Ycf33"/>
</dbReference>
<sequence length="67" mass="7546">MGEFFQNVSRYPRYLISFTLGVFFVFFNWIKPLFKNPVSAIAVVGIGIGTFSLLYFTLKAMLGLSAV</sequence>
<dbReference type="PANTHER" id="PTHR36049">
    <property type="entry name" value="TRANSMEMBRANE PROTEIN"/>
    <property type="match status" value="1"/>
</dbReference>
<name>G5J1D5_CROWT</name>
<keyword evidence="1" id="KW-0812">Transmembrane</keyword>
<keyword evidence="1" id="KW-1133">Transmembrane helix</keyword>
<dbReference type="EMBL" id="AESD01000209">
    <property type="protein sequence ID" value="EHJ13993.1"/>
    <property type="molecule type" value="Genomic_DNA"/>
</dbReference>
<comment type="caution">
    <text evidence="2">The sequence shown here is derived from an EMBL/GenBank/DDBJ whole genome shotgun (WGS) entry which is preliminary data.</text>
</comment>
<keyword evidence="1" id="KW-0472">Membrane</keyword>
<dbReference type="PANTHER" id="PTHR36049:SF3">
    <property type="match status" value="1"/>
</dbReference>
<feature type="transmembrane region" description="Helical" evidence="1">
    <location>
        <begin position="36"/>
        <end position="58"/>
    </location>
</feature>
<proteinExistence type="predicted"/>
<organism evidence="2 3">
    <name type="scientific">Crocosphaera watsonii WH 0003</name>
    <dbReference type="NCBI Taxonomy" id="423471"/>
    <lineage>
        <taxon>Bacteria</taxon>
        <taxon>Bacillati</taxon>
        <taxon>Cyanobacteriota</taxon>
        <taxon>Cyanophyceae</taxon>
        <taxon>Oscillatoriophycideae</taxon>
        <taxon>Chroococcales</taxon>
        <taxon>Aphanothecaceae</taxon>
        <taxon>Crocosphaera</taxon>
    </lineage>
</organism>
<dbReference type="Proteomes" id="UP000003477">
    <property type="component" value="Unassembled WGS sequence"/>
</dbReference>